<name>A0ABR6Y6A8_9BURK</name>
<feature type="domain" description="HAMP" evidence="2">
    <location>
        <begin position="185"/>
        <end position="239"/>
    </location>
</feature>
<protein>
    <submittedName>
        <fullName evidence="4">Diguanylate cyclase</fullName>
    </submittedName>
</protein>
<reference evidence="4 5" key="1">
    <citation type="submission" date="2020-08" db="EMBL/GenBank/DDBJ databases">
        <title>Novel species isolated from subtropical streams in China.</title>
        <authorList>
            <person name="Lu H."/>
        </authorList>
    </citation>
    <scope>NUCLEOTIDE SEQUENCE [LARGE SCALE GENOMIC DNA]</scope>
    <source>
        <strain evidence="4 5">LX15W</strain>
    </source>
</reference>
<evidence type="ECO:0000259" key="3">
    <source>
        <dbReference type="PROSITE" id="PS50887"/>
    </source>
</evidence>
<dbReference type="InterPro" id="IPR052163">
    <property type="entry name" value="DGC-Regulatory_Protein"/>
</dbReference>
<gene>
    <name evidence="4" type="ORF">H8K55_00905</name>
</gene>
<dbReference type="Pfam" id="PF00990">
    <property type="entry name" value="GGDEF"/>
    <property type="match status" value="1"/>
</dbReference>
<sequence>MLKPRKLLQLLRTSIVYRSSFIVLTIALCVGGLFAAVTYLWESNTEQELVKNRMGTLLSTVENTVSIACYLSDANLAKEVAQGLLKNEDVASIRIFSSQQVLTNLQKNKILPNSNPLMANLKTELLIERAIYSPFNQAESVCQIELKPDMAFIRAQVNHKARFTALLLMLQALIMAGAVVAIVMILITRPIKTISDRLHHLPVNANTSLPLPSGNQQDEIGQLVRDVNTLFSKLSHILAEERDLRIQHQIGEKKFRAIFDNSETGIFLLKPNGEVISSNPAFLRLFAIPHDANNETIKNSLLHNLDDYALRLQGMLENAMHEDQVSSEDFELEVGLPLQKKWINLVISTVEDNVLQGLVNDITERKQLEESANYLAVTDHLTGVANRLGFDKAAARLQFEMHADLVQSFYLLMIDLDGFKEVNDQFGHDIGDKVLIHFTQLLRGIVRKTDFISRTGGDEFIVILKNIDEISKVQEIADKIITEASQIIRFGDAIQIKIGASIGINFADTLDYDIAKIMHGADEAMYQAKKAGKNQYCLYKA</sequence>
<proteinExistence type="predicted"/>
<keyword evidence="1" id="KW-1133">Transmembrane helix</keyword>
<keyword evidence="1" id="KW-0472">Membrane</keyword>
<feature type="domain" description="GGDEF" evidence="3">
    <location>
        <begin position="407"/>
        <end position="541"/>
    </location>
</feature>
<dbReference type="SUPFAM" id="SSF55073">
    <property type="entry name" value="Nucleotide cyclase"/>
    <property type="match status" value="1"/>
</dbReference>
<dbReference type="SMART" id="SM00267">
    <property type="entry name" value="GGDEF"/>
    <property type="match status" value="1"/>
</dbReference>
<evidence type="ECO:0000313" key="4">
    <source>
        <dbReference type="EMBL" id="MBC3872130.1"/>
    </source>
</evidence>
<dbReference type="Proteomes" id="UP000624279">
    <property type="component" value="Unassembled WGS sequence"/>
</dbReference>
<keyword evidence="5" id="KW-1185">Reference proteome</keyword>
<feature type="transmembrane region" description="Helical" evidence="1">
    <location>
        <begin position="21"/>
        <end position="41"/>
    </location>
</feature>
<dbReference type="InterPro" id="IPR035965">
    <property type="entry name" value="PAS-like_dom_sf"/>
</dbReference>
<evidence type="ECO:0000259" key="2">
    <source>
        <dbReference type="PROSITE" id="PS50885"/>
    </source>
</evidence>
<dbReference type="NCBIfam" id="TIGR00229">
    <property type="entry name" value="sensory_box"/>
    <property type="match status" value="1"/>
</dbReference>
<dbReference type="Gene3D" id="3.30.450.20">
    <property type="entry name" value="PAS domain"/>
    <property type="match status" value="1"/>
</dbReference>
<dbReference type="SUPFAM" id="SSF55785">
    <property type="entry name" value="PYP-like sensor domain (PAS domain)"/>
    <property type="match status" value="1"/>
</dbReference>
<dbReference type="EMBL" id="JACOGA010000001">
    <property type="protein sequence ID" value="MBC3872130.1"/>
    <property type="molecule type" value="Genomic_DNA"/>
</dbReference>
<feature type="transmembrane region" description="Helical" evidence="1">
    <location>
        <begin position="163"/>
        <end position="187"/>
    </location>
</feature>
<dbReference type="InterPro" id="IPR029787">
    <property type="entry name" value="Nucleotide_cyclase"/>
</dbReference>
<dbReference type="PANTHER" id="PTHR46663">
    <property type="entry name" value="DIGUANYLATE CYCLASE DGCT-RELATED"/>
    <property type="match status" value="1"/>
</dbReference>
<dbReference type="InterPro" id="IPR000160">
    <property type="entry name" value="GGDEF_dom"/>
</dbReference>
<evidence type="ECO:0000313" key="5">
    <source>
        <dbReference type="Proteomes" id="UP000624279"/>
    </source>
</evidence>
<dbReference type="Gene3D" id="3.30.70.270">
    <property type="match status" value="1"/>
</dbReference>
<accession>A0ABR6Y6A8</accession>
<dbReference type="PANTHER" id="PTHR46663:SF2">
    <property type="entry name" value="GGDEF DOMAIN-CONTAINING PROTEIN"/>
    <property type="match status" value="1"/>
</dbReference>
<dbReference type="NCBIfam" id="TIGR00254">
    <property type="entry name" value="GGDEF"/>
    <property type="match status" value="1"/>
</dbReference>
<dbReference type="RefSeq" id="WP_186940141.1">
    <property type="nucleotide sequence ID" value="NZ_JACOGA010000001.1"/>
</dbReference>
<comment type="caution">
    <text evidence="4">The sequence shown here is derived from an EMBL/GenBank/DDBJ whole genome shotgun (WGS) entry which is preliminary data.</text>
</comment>
<keyword evidence="1" id="KW-0812">Transmembrane</keyword>
<evidence type="ECO:0000256" key="1">
    <source>
        <dbReference type="SAM" id="Phobius"/>
    </source>
</evidence>
<dbReference type="InterPro" id="IPR003660">
    <property type="entry name" value="HAMP_dom"/>
</dbReference>
<dbReference type="Pfam" id="PF13188">
    <property type="entry name" value="PAS_8"/>
    <property type="match status" value="1"/>
</dbReference>
<dbReference type="PROSITE" id="PS50887">
    <property type="entry name" value="GGDEF"/>
    <property type="match status" value="1"/>
</dbReference>
<dbReference type="Gene3D" id="6.10.340.10">
    <property type="match status" value="1"/>
</dbReference>
<organism evidence="4 5">
    <name type="scientific">Undibacterium flavidum</name>
    <dbReference type="NCBI Taxonomy" id="2762297"/>
    <lineage>
        <taxon>Bacteria</taxon>
        <taxon>Pseudomonadati</taxon>
        <taxon>Pseudomonadota</taxon>
        <taxon>Betaproteobacteria</taxon>
        <taxon>Burkholderiales</taxon>
        <taxon>Oxalobacteraceae</taxon>
        <taxon>Undibacterium</taxon>
    </lineage>
</organism>
<dbReference type="CDD" id="cd01949">
    <property type="entry name" value="GGDEF"/>
    <property type="match status" value="1"/>
</dbReference>
<dbReference type="InterPro" id="IPR000014">
    <property type="entry name" value="PAS"/>
</dbReference>
<dbReference type="PROSITE" id="PS50885">
    <property type="entry name" value="HAMP"/>
    <property type="match status" value="1"/>
</dbReference>
<dbReference type="InterPro" id="IPR043128">
    <property type="entry name" value="Rev_trsase/Diguanyl_cyclase"/>
</dbReference>